<dbReference type="EMBL" id="JABTTQ020003094">
    <property type="protein sequence ID" value="KAK6120161.1"/>
    <property type="molecule type" value="Genomic_DNA"/>
</dbReference>
<evidence type="ECO:0000313" key="9">
    <source>
        <dbReference type="EMBL" id="KAK6120161.1"/>
    </source>
</evidence>
<feature type="transmembrane region" description="Helical" evidence="8">
    <location>
        <begin position="141"/>
        <end position="162"/>
    </location>
</feature>
<dbReference type="Pfam" id="PF03552">
    <property type="entry name" value="Cellulose_synt"/>
    <property type="match status" value="1"/>
</dbReference>
<organism evidence="9 10">
    <name type="scientific">Rehmannia glutinosa</name>
    <name type="common">Chinese foxglove</name>
    <dbReference type="NCBI Taxonomy" id="99300"/>
    <lineage>
        <taxon>Eukaryota</taxon>
        <taxon>Viridiplantae</taxon>
        <taxon>Streptophyta</taxon>
        <taxon>Embryophyta</taxon>
        <taxon>Tracheophyta</taxon>
        <taxon>Spermatophyta</taxon>
        <taxon>Magnoliopsida</taxon>
        <taxon>eudicotyledons</taxon>
        <taxon>Gunneridae</taxon>
        <taxon>Pentapetalae</taxon>
        <taxon>asterids</taxon>
        <taxon>lamiids</taxon>
        <taxon>Lamiales</taxon>
        <taxon>Orobanchaceae</taxon>
        <taxon>Rehmannieae</taxon>
        <taxon>Rehmannia</taxon>
    </lineage>
</organism>
<sequence>MLALLEIKWSGITLHDWWRNEQFWLIGGTSAHPAAVIQGLLKVIAGIEISFTLTSKSSAPDDGEDEFAELYEFRWTTLMVPPITIIMFNVIAIGVAISRTVYSPFPQWSKLLGGVFFSFWVLSHLYPFAKGLMGKKGKIPTIVYLWSGLICIIISLLTVYVYPPMGNQGSIRFELP</sequence>
<evidence type="ECO:0000256" key="6">
    <source>
        <dbReference type="ARBA" id="ARBA00023136"/>
    </source>
</evidence>
<evidence type="ECO:0000313" key="10">
    <source>
        <dbReference type="Proteomes" id="UP001318860"/>
    </source>
</evidence>
<dbReference type="InterPro" id="IPR005150">
    <property type="entry name" value="Cellulose_synth"/>
</dbReference>
<protein>
    <submittedName>
        <fullName evidence="9">Uncharacterized protein</fullName>
    </submittedName>
</protein>
<feature type="transmembrane region" description="Helical" evidence="8">
    <location>
        <begin position="83"/>
        <end position="102"/>
    </location>
</feature>
<keyword evidence="4 8" id="KW-0812">Transmembrane</keyword>
<evidence type="ECO:0000256" key="1">
    <source>
        <dbReference type="ARBA" id="ARBA00004308"/>
    </source>
</evidence>
<reference evidence="9 10" key="1">
    <citation type="journal article" date="2021" name="Comput. Struct. Biotechnol. J.">
        <title>De novo genome assembly of the potent medicinal plant Rehmannia glutinosa using nanopore technology.</title>
        <authorList>
            <person name="Ma L."/>
            <person name="Dong C."/>
            <person name="Song C."/>
            <person name="Wang X."/>
            <person name="Zheng X."/>
            <person name="Niu Y."/>
            <person name="Chen S."/>
            <person name="Feng W."/>
        </authorList>
    </citation>
    <scope>NUCLEOTIDE SEQUENCE [LARGE SCALE GENOMIC DNA]</scope>
    <source>
        <strain evidence="9">DH-2019</strain>
    </source>
</reference>
<gene>
    <name evidence="9" type="ORF">DH2020_046067</name>
</gene>
<feature type="transmembrane region" description="Helical" evidence="8">
    <location>
        <begin position="108"/>
        <end position="129"/>
    </location>
</feature>
<keyword evidence="7" id="KW-0961">Cell wall biogenesis/degradation</keyword>
<name>A0ABR0UDY2_REHGL</name>
<keyword evidence="6 8" id="KW-0472">Membrane</keyword>
<accession>A0ABR0UDY2</accession>
<proteinExistence type="predicted"/>
<evidence type="ECO:0000256" key="4">
    <source>
        <dbReference type="ARBA" id="ARBA00022692"/>
    </source>
</evidence>
<keyword evidence="10" id="KW-1185">Reference proteome</keyword>
<evidence type="ECO:0000256" key="3">
    <source>
        <dbReference type="ARBA" id="ARBA00022679"/>
    </source>
</evidence>
<dbReference type="Proteomes" id="UP001318860">
    <property type="component" value="Unassembled WGS sequence"/>
</dbReference>
<evidence type="ECO:0000256" key="5">
    <source>
        <dbReference type="ARBA" id="ARBA00022989"/>
    </source>
</evidence>
<keyword evidence="2" id="KW-0328">Glycosyltransferase</keyword>
<evidence type="ECO:0000256" key="8">
    <source>
        <dbReference type="SAM" id="Phobius"/>
    </source>
</evidence>
<keyword evidence="3" id="KW-0808">Transferase</keyword>
<evidence type="ECO:0000256" key="7">
    <source>
        <dbReference type="ARBA" id="ARBA00023316"/>
    </source>
</evidence>
<dbReference type="PANTHER" id="PTHR13301">
    <property type="entry name" value="X-BOX TRANSCRIPTION FACTOR-RELATED"/>
    <property type="match status" value="1"/>
</dbReference>
<evidence type="ECO:0000256" key="2">
    <source>
        <dbReference type="ARBA" id="ARBA00022676"/>
    </source>
</evidence>
<comment type="caution">
    <text evidence="9">The sequence shown here is derived from an EMBL/GenBank/DDBJ whole genome shotgun (WGS) entry which is preliminary data.</text>
</comment>
<comment type="subcellular location">
    <subcellularLocation>
        <location evidence="1">Endomembrane system</location>
    </subcellularLocation>
</comment>
<keyword evidence="5 8" id="KW-1133">Transmembrane helix</keyword>